<evidence type="ECO:0000256" key="1">
    <source>
        <dbReference type="SAM" id="MobiDB-lite"/>
    </source>
</evidence>
<keyword evidence="3" id="KW-1185">Reference proteome</keyword>
<sequence>MNSSRKEKKWKLARKDKTNNKVQKPKTISHRRKTEHKYNQKIRIMQENQMLLLTLTRRNNGRLKDQDKAKNAQMQVKQIKDNQNQQSMQGTCMNAKPLKNIERESDAQIPKTPLPVIDMDDDHCLNNDTPSPVIPSVVVVADEVCGGRMVVKENPTNMQEGEPKGRGLTQAPATTVKAAEKILNQTQQQILEVNQHVHSITEKHDQSKGSMAKDMGNKACTSGQAEEQNKEQVHNVETVGLNVCKKFIMEEEQQALDVIFLKAKYNFPTPSKPPDKSKPQTT</sequence>
<feature type="region of interest" description="Disordered" evidence="1">
    <location>
        <begin position="1"/>
        <end position="36"/>
    </location>
</feature>
<dbReference type="EMBL" id="JACXVP010000009">
    <property type="protein sequence ID" value="KAG5585978.1"/>
    <property type="molecule type" value="Genomic_DNA"/>
</dbReference>
<protein>
    <submittedName>
        <fullName evidence="2">Uncharacterized protein</fullName>
    </submittedName>
</protein>
<feature type="compositionally biased region" description="Basic residues" evidence="1">
    <location>
        <begin position="23"/>
        <end position="35"/>
    </location>
</feature>
<feature type="compositionally biased region" description="Basic residues" evidence="1">
    <location>
        <begin position="1"/>
        <end position="12"/>
    </location>
</feature>
<name>A0A9J5XE60_SOLCO</name>
<dbReference type="Proteomes" id="UP000824120">
    <property type="component" value="Chromosome 9"/>
</dbReference>
<feature type="region of interest" description="Disordered" evidence="1">
    <location>
        <begin position="203"/>
        <end position="231"/>
    </location>
</feature>
<evidence type="ECO:0000313" key="3">
    <source>
        <dbReference type="Proteomes" id="UP000824120"/>
    </source>
</evidence>
<accession>A0A9J5XE60</accession>
<comment type="caution">
    <text evidence="2">The sequence shown here is derived from an EMBL/GenBank/DDBJ whole genome shotgun (WGS) entry which is preliminary data.</text>
</comment>
<gene>
    <name evidence="2" type="ORF">H5410_046412</name>
</gene>
<reference evidence="2 3" key="1">
    <citation type="submission" date="2020-09" db="EMBL/GenBank/DDBJ databases">
        <title>De no assembly of potato wild relative species, Solanum commersonii.</title>
        <authorList>
            <person name="Cho K."/>
        </authorList>
    </citation>
    <scope>NUCLEOTIDE SEQUENCE [LARGE SCALE GENOMIC DNA]</scope>
    <source>
        <strain evidence="2">LZ3.2</strain>
        <tissue evidence="2">Leaf</tissue>
    </source>
</reference>
<evidence type="ECO:0000313" key="2">
    <source>
        <dbReference type="EMBL" id="KAG5585978.1"/>
    </source>
</evidence>
<organism evidence="2 3">
    <name type="scientific">Solanum commersonii</name>
    <name type="common">Commerson's wild potato</name>
    <name type="synonym">Commerson's nightshade</name>
    <dbReference type="NCBI Taxonomy" id="4109"/>
    <lineage>
        <taxon>Eukaryota</taxon>
        <taxon>Viridiplantae</taxon>
        <taxon>Streptophyta</taxon>
        <taxon>Embryophyta</taxon>
        <taxon>Tracheophyta</taxon>
        <taxon>Spermatophyta</taxon>
        <taxon>Magnoliopsida</taxon>
        <taxon>eudicotyledons</taxon>
        <taxon>Gunneridae</taxon>
        <taxon>Pentapetalae</taxon>
        <taxon>asterids</taxon>
        <taxon>lamiids</taxon>
        <taxon>Solanales</taxon>
        <taxon>Solanaceae</taxon>
        <taxon>Solanoideae</taxon>
        <taxon>Solaneae</taxon>
        <taxon>Solanum</taxon>
    </lineage>
</organism>
<proteinExistence type="predicted"/>
<dbReference type="AlphaFoldDB" id="A0A9J5XE60"/>